<sequence>MKLDTKNLSQLPECVQRPLYDRKQVKQGIVHIGVGGFHRAHQAIYTERLLNRGKAREWGICGVGLRSEDRAMQEALASQDYLYTLYELGNSDNTQIQVVGVLGDFLLAEDGSEALIRKLADPETRIVSLTITEGGYCTDDSTGQFNANLPQIRHDLANPQQPETIFGFLSEALARRRAAGIKPFTVMSCDNLPHNGQVARNALLSFSRLRDAGLHDWIAANVSFPNAMVDRITPMTSDAHRSQLYEETGIEDAWPVVAEPFLQWVVEDKFCNGRPSWEEVGVQFTDDVTPYEEMKIRLLNGSHMAMAYLGALLGHRYAHEAMQDPQLQEFVRAYMDRDVAPLLAEVPGIDLEKYKSTLIKRFSNSAIYDQISRLCSDGSSKLPKFVLPTLLGQIESGADMRRTVLIIAAWCHYLRGFDEQGETYPILDPRAVSLQEAACAKERLVENFLGLEEVFGNKISASAAFVTTFRLQLERLQTLGVRTALELTMAKGIETDEKNFAAFI</sequence>
<name>A0A839T421_AZOMA</name>
<dbReference type="Gene3D" id="1.10.1040.10">
    <property type="entry name" value="N-(1-d-carboxylethyl)-l-norvaline Dehydrogenase, domain 2"/>
    <property type="match status" value="1"/>
</dbReference>
<dbReference type="EMBL" id="JACHXI010000014">
    <property type="protein sequence ID" value="MBB3104287.1"/>
    <property type="molecule type" value="Genomic_DNA"/>
</dbReference>
<dbReference type="InterPro" id="IPR013131">
    <property type="entry name" value="Mannitol_DH_N"/>
</dbReference>
<dbReference type="InterPro" id="IPR036291">
    <property type="entry name" value="NAD(P)-bd_dom_sf"/>
</dbReference>
<dbReference type="PANTHER" id="PTHR43362">
    <property type="entry name" value="MANNITOL DEHYDROGENASE DSF1-RELATED"/>
    <property type="match status" value="1"/>
</dbReference>
<keyword evidence="1 6" id="KW-0560">Oxidoreductase</keyword>
<accession>A0A839T421</accession>
<proteinExistence type="inferred from homology"/>
<evidence type="ECO:0000259" key="4">
    <source>
        <dbReference type="Pfam" id="PF01232"/>
    </source>
</evidence>
<dbReference type="PANTHER" id="PTHR43362:SF1">
    <property type="entry name" value="MANNITOL DEHYDROGENASE 2-RELATED"/>
    <property type="match status" value="1"/>
</dbReference>
<dbReference type="InterPro" id="IPR013118">
    <property type="entry name" value="Mannitol_DH_C"/>
</dbReference>
<dbReference type="SUPFAM" id="SSF51735">
    <property type="entry name" value="NAD(P)-binding Rossmann-fold domains"/>
    <property type="match status" value="1"/>
</dbReference>
<dbReference type="Pfam" id="PF08125">
    <property type="entry name" value="Mannitol_dh_C"/>
    <property type="match status" value="1"/>
</dbReference>
<dbReference type="InterPro" id="IPR000669">
    <property type="entry name" value="Mannitol_DH"/>
</dbReference>
<dbReference type="PROSITE" id="PS00974">
    <property type="entry name" value="MANNITOL_DHGENASE"/>
    <property type="match status" value="1"/>
</dbReference>
<evidence type="ECO:0000256" key="2">
    <source>
        <dbReference type="ARBA" id="ARBA00023027"/>
    </source>
</evidence>
<dbReference type="InterPro" id="IPR050988">
    <property type="entry name" value="Mannitol_DH/Oxidoreductase"/>
</dbReference>
<dbReference type="GO" id="GO:0019594">
    <property type="term" value="P:mannitol metabolic process"/>
    <property type="evidence" value="ECO:0007669"/>
    <property type="project" value="InterPro"/>
</dbReference>
<evidence type="ECO:0000313" key="7">
    <source>
        <dbReference type="Proteomes" id="UP000549250"/>
    </source>
</evidence>
<dbReference type="AlphaFoldDB" id="A0A839T421"/>
<comment type="similarity">
    <text evidence="3">Belongs to the mannitol dehydrogenase family. UxuB subfamily.</text>
</comment>
<evidence type="ECO:0000256" key="1">
    <source>
        <dbReference type="ARBA" id="ARBA00023002"/>
    </source>
</evidence>
<dbReference type="Proteomes" id="UP000549250">
    <property type="component" value="Unassembled WGS sequence"/>
</dbReference>
<dbReference type="EC" id="1.1.1.67" evidence="6"/>
<dbReference type="InterPro" id="IPR023027">
    <property type="entry name" value="Mannitol_DH_CS"/>
</dbReference>
<protein>
    <submittedName>
        <fullName evidence="6">Mannitol 2-dehydrogenase</fullName>
        <ecNumber evidence="6">1.1.1.67</ecNumber>
    </submittedName>
</protein>
<dbReference type="RefSeq" id="WP_183167172.1">
    <property type="nucleotide sequence ID" value="NZ_JACHXI010000014.1"/>
</dbReference>
<keyword evidence="7" id="KW-1185">Reference proteome</keyword>
<organism evidence="6 7">
    <name type="scientific">Azomonas macrocytogenes</name>
    <name type="common">Azotobacter macrocytogenes</name>
    <dbReference type="NCBI Taxonomy" id="69962"/>
    <lineage>
        <taxon>Bacteria</taxon>
        <taxon>Pseudomonadati</taxon>
        <taxon>Pseudomonadota</taxon>
        <taxon>Gammaproteobacteria</taxon>
        <taxon>Pseudomonadales</taxon>
        <taxon>Pseudomonadaceae</taxon>
        <taxon>Azomonas</taxon>
    </lineage>
</organism>
<feature type="domain" description="Mannitol dehydrogenase C-terminal" evidence="5">
    <location>
        <begin position="287"/>
        <end position="476"/>
    </location>
</feature>
<evidence type="ECO:0000259" key="5">
    <source>
        <dbReference type="Pfam" id="PF08125"/>
    </source>
</evidence>
<keyword evidence="2" id="KW-0520">NAD</keyword>
<dbReference type="SUPFAM" id="SSF48179">
    <property type="entry name" value="6-phosphogluconate dehydrogenase C-terminal domain-like"/>
    <property type="match status" value="1"/>
</dbReference>
<dbReference type="Gene3D" id="3.40.50.720">
    <property type="entry name" value="NAD(P)-binding Rossmann-like Domain"/>
    <property type="match status" value="1"/>
</dbReference>
<evidence type="ECO:0000313" key="6">
    <source>
        <dbReference type="EMBL" id="MBB3104287.1"/>
    </source>
</evidence>
<dbReference type="PRINTS" id="PR00084">
    <property type="entry name" value="MTLDHDRGNASE"/>
</dbReference>
<dbReference type="FunFam" id="3.40.50.720:FF:000129">
    <property type="entry name" value="D-mannonate oxidoreductase"/>
    <property type="match status" value="1"/>
</dbReference>
<dbReference type="GO" id="GO:0050086">
    <property type="term" value="F:mannitol 2-dehydrogenase activity"/>
    <property type="evidence" value="ECO:0007669"/>
    <property type="project" value="UniProtKB-EC"/>
</dbReference>
<evidence type="ECO:0000256" key="3">
    <source>
        <dbReference type="ARBA" id="ARBA00061451"/>
    </source>
</evidence>
<gene>
    <name evidence="6" type="ORF">FHR87_002702</name>
</gene>
<dbReference type="InterPro" id="IPR013328">
    <property type="entry name" value="6PGD_dom2"/>
</dbReference>
<dbReference type="InterPro" id="IPR008927">
    <property type="entry name" value="6-PGluconate_DH-like_C_sf"/>
</dbReference>
<reference evidence="6 7" key="1">
    <citation type="submission" date="2020-08" db="EMBL/GenBank/DDBJ databases">
        <title>Genomic Encyclopedia of Type Strains, Phase III (KMG-III): the genomes of soil and plant-associated and newly described type strains.</title>
        <authorList>
            <person name="Whitman W."/>
        </authorList>
    </citation>
    <scope>NUCLEOTIDE SEQUENCE [LARGE SCALE GENOMIC DNA]</scope>
    <source>
        <strain evidence="6 7">CECT 4462</strain>
    </source>
</reference>
<feature type="domain" description="Mannitol dehydrogenase N-terminal" evidence="4">
    <location>
        <begin position="28"/>
        <end position="278"/>
    </location>
</feature>
<dbReference type="Pfam" id="PF01232">
    <property type="entry name" value="Mannitol_dh"/>
    <property type="match status" value="1"/>
</dbReference>
<comment type="caution">
    <text evidence="6">The sequence shown here is derived from an EMBL/GenBank/DDBJ whole genome shotgun (WGS) entry which is preliminary data.</text>
</comment>